<reference evidence="2" key="1">
    <citation type="submission" date="2021-10" db="EMBL/GenBank/DDBJ databases">
        <title>De novo Genome Assembly of Clathrus columnatus (Basidiomycota, Fungi) Using Illumina and Nanopore Sequence Data.</title>
        <authorList>
            <person name="Ogiso-Tanaka E."/>
            <person name="Itagaki H."/>
            <person name="Hosoya T."/>
            <person name="Hosaka K."/>
        </authorList>
    </citation>
    <scope>NUCLEOTIDE SEQUENCE</scope>
    <source>
        <strain evidence="2">MO-923</strain>
    </source>
</reference>
<feature type="domain" description="Methyltransferase" evidence="1">
    <location>
        <begin position="49"/>
        <end position="110"/>
    </location>
</feature>
<dbReference type="InterPro" id="IPR041698">
    <property type="entry name" value="Methyltransf_25"/>
</dbReference>
<evidence type="ECO:0000259" key="1">
    <source>
        <dbReference type="Pfam" id="PF13649"/>
    </source>
</evidence>
<name>A0AAV4ZY03_9AGAM</name>
<dbReference type="SUPFAM" id="SSF53335">
    <property type="entry name" value="S-adenosyl-L-methionine-dependent methyltransferases"/>
    <property type="match status" value="1"/>
</dbReference>
<keyword evidence="3" id="KW-1185">Reference proteome</keyword>
<sequence>MSENTAYPLPAADRYAQEQDRLARQFQAIQNFIGDFTFAPINDLNVKAILELGSGTGAWASEAADRFPEADIIAVDIVEPDSKLAKPNVRFQKFDLRQPLPWEPESFDVVPNGEDVLLRILPLVRMHGILILEDTLAPVYRDPKLVPAFVKFWDAFGKMAKDRGINLELPRSYHDIISNSSLFDEITVKVHFCTFSEGDDTPIGQISAFSRESFRQGPLRHYPGTTPELIKQVEEEMDNPIINKTMGYDWYFVWARRVRKDSKESVEVTTTA</sequence>
<dbReference type="AlphaFoldDB" id="A0AAV4ZY03"/>
<dbReference type="Pfam" id="PF13649">
    <property type="entry name" value="Methyltransf_25"/>
    <property type="match status" value="1"/>
</dbReference>
<proteinExistence type="predicted"/>
<dbReference type="CDD" id="cd02440">
    <property type="entry name" value="AdoMet_MTases"/>
    <property type="match status" value="1"/>
</dbReference>
<organism evidence="2 3">
    <name type="scientific">Clathrus columnatus</name>
    <dbReference type="NCBI Taxonomy" id="1419009"/>
    <lineage>
        <taxon>Eukaryota</taxon>
        <taxon>Fungi</taxon>
        <taxon>Dikarya</taxon>
        <taxon>Basidiomycota</taxon>
        <taxon>Agaricomycotina</taxon>
        <taxon>Agaricomycetes</taxon>
        <taxon>Phallomycetidae</taxon>
        <taxon>Phallales</taxon>
        <taxon>Clathraceae</taxon>
        <taxon>Clathrus</taxon>
    </lineage>
</organism>
<dbReference type="Proteomes" id="UP001050691">
    <property type="component" value="Unassembled WGS sequence"/>
</dbReference>
<dbReference type="EMBL" id="BPWL01000002">
    <property type="protein sequence ID" value="GJJ07111.1"/>
    <property type="molecule type" value="Genomic_DNA"/>
</dbReference>
<gene>
    <name evidence="2" type="ORF">Clacol_001311</name>
</gene>
<evidence type="ECO:0000313" key="2">
    <source>
        <dbReference type="EMBL" id="GJJ07111.1"/>
    </source>
</evidence>
<dbReference type="InterPro" id="IPR029063">
    <property type="entry name" value="SAM-dependent_MTases_sf"/>
</dbReference>
<comment type="caution">
    <text evidence="2">The sequence shown here is derived from an EMBL/GenBank/DDBJ whole genome shotgun (WGS) entry which is preliminary data.</text>
</comment>
<dbReference type="Gene3D" id="3.40.50.150">
    <property type="entry name" value="Vaccinia Virus protein VP39"/>
    <property type="match status" value="1"/>
</dbReference>
<protein>
    <recommendedName>
        <fullName evidence="1">Methyltransferase domain-containing protein</fullName>
    </recommendedName>
</protein>
<accession>A0AAV4ZY03</accession>
<evidence type="ECO:0000313" key="3">
    <source>
        <dbReference type="Proteomes" id="UP001050691"/>
    </source>
</evidence>